<sequence length="207" mass="23580">MSCAISPYPYSSLLPDSIRLLRLLPSGDGDAPVQCQLFSYCRQEVSHGNHLYEALSYVWGDENKTLPIFIGTHCFDVTENLYAALSRLRDHSLERVIWVDAICINQGNEEEKEKQIQLMARIYGQAYSVVVWLGKEADDSDVALKAIISAGSDRDLKFIDDATVQQAVIKLLERKWFQHIWVLQEVAAARHIRIVWVALKPMDMPFV</sequence>
<evidence type="ECO:0000259" key="1">
    <source>
        <dbReference type="Pfam" id="PF06985"/>
    </source>
</evidence>
<organism evidence="2 3">
    <name type="scientific">Ophiobolus disseminans</name>
    <dbReference type="NCBI Taxonomy" id="1469910"/>
    <lineage>
        <taxon>Eukaryota</taxon>
        <taxon>Fungi</taxon>
        <taxon>Dikarya</taxon>
        <taxon>Ascomycota</taxon>
        <taxon>Pezizomycotina</taxon>
        <taxon>Dothideomycetes</taxon>
        <taxon>Pleosporomycetidae</taxon>
        <taxon>Pleosporales</taxon>
        <taxon>Pleosporineae</taxon>
        <taxon>Phaeosphaeriaceae</taxon>
        <taxon>Ophiobolus</taxon>
    </lineage>
</organism>
<gene>
    <name evidence="2" type="ORF">CC86DRAFT_370678</name>
</gene>
<evidence type="ECO:0000313" key="3">
    <source>
        <dbReference type="Proteomes" id="UP000799424"/>
    </source>
</evidence>
<dbReference type="EMBL" id="MU006227">
    <property type="protein sequence ID" value="KAF2825780.1"/>
    <property type="molecule type" value="Genomic_DNA"/>
</dbReference>
<dbReference type="InterPro" id="IPR010730">
    <property type="entry name" value="HET"/>
</dbReference>
<name>A0A6A6ZXJ4_9PLEO</name>
<protein>
    <submittedName>
        <fullName evidence="2">HET-domain-containing protein</fullName>
    </submittedName>
</protein>
<dbReference type="Pfam" id="PF06985">
    <property type="entry name" value="HET"/>
    <property type="match status" value="1"/>
</dbReference>
<dbReference type="Proteomes" id="UP000799424">
    <property type="component" value="Unassembled WGS sequence"/>
</dbReference>
<accession>A0A6A6ZXJ4</accession>
<evidence type="ECO:0000313" key="2">
    <source>
        <dbReference type="EMBL" id="KAF2825780.1"/>
    </source>
</evidence>
<dbReference type="PANTHER" id="PTHR24148">
    <property type="entry name" value="ANKYRIN REPEAT DOMAIN-CONTAINING PROTEIN 39 HOMOLOG-RELATED"/>
    <property type="match status" value="1"/>
</dbReference>
<dbReference type="InterPro" id="IPR052895">
    <property type="entry name" value="HetReg/Transcr_Mod"/>
</dbReference>
<dbReference type="PANTHER" id="PTHR24148:SF78">
    <property type="entry name" value="HETEROKARYON INCOMPATIBILITY DOMAIN-CONTAINING PROTEIN"/>
    <property type="match status" value="1"/>
</dbReference>
<dbReference type="OrthoDB" id="2157530at2759"/>
<keyword evidence="3" id="KW-1185">Reference proteome</keyword>
<reference evidence="2" key="1">
    <citation type="journal article" date="2020" name="Stud. Mycol.">
        <title>101 Dothideomycetes genomes: a test case for predicting lifestyles and emergence of pathogens.</title>
        <authorList>
            <person name="Haridas S."/>
            <person name="Albert R."/>
            <person name="Binder M."/>
            <person name="Bloem J."/>
            <person name="Labutti K."/>
            <person name="Salamov A."/>
            <person name="Andreopoulos B."/>
            <person name="Baker S."/>
            <person name="Barry K."/>
            <person name="Bills G."/>
            <person name="Bluhm B."/>
            <person name="Cannon C."/>
            <person name="Castanera R."/>
            <person name="Culley D."/>
            <person name="Daum C."/>
            <person name="Ezra D."/>
            <person name="Gonzalez J."/>
            <person name="Henrissat B."/>
            <person name="Kuo A."/>
            <person name="Liang C."/>
            <person name="Lipzen A."/>
            <person name="Lutzoni F."/>
            <person name="Magnuson J."/>
            <person name="Mondo S."/>
            <person name="Nolan M."/>
            <person name="Ohm R."/>
            <person name="Pangilinan J."/>
            <person name="Park H.-J."/>
            <person name="Ramirez L."/>
            <person name="Alfaro M."/>
            <person name="Sun H."/>
            <person name="Tritt A."/>
            <person name="Yoshinaga Y."/>
            <person name="Zwiers L.-H."/>
            <person name="Turgeon B."/>
            <person name="Goodwin S."/>
            <person name="Spatafora J."/>
            <person name="Crous P."/>
            <person name="Grigoriev I."/>
        </authorList>
    </citation>
    <scope>NUCLEOTIDE SEQUENCE</scope>
    <source>
        <strain evidence="2">CBS 113818</strain>
    </source>
</reference>
<proteinExistence type="predicted"/>
<feature type="domain" description="Heterokaryon incompatibility" evidence="1">
    <location>
        <begin position="52"/>
        <end position="185"/>
    </location>
</feature>
<dbReference type="AlphaFoldDB" id="A0A6A6ZXJ4"/>